<evidence type="ECO:0000259" key="2">
    <source>
        <dbReference type="Pfam" id="PF01433"/>
    </source>
</evidence>
<dbReference type="OrthoDB" id="9814383at2"/>
<feature type="chain" id="PRO_5012229694" description="Peptidase M1 membrane alanine aminopeptidase domain-containing protein" evidence="1">
    <location>
        <begin position="23"/>
        <end position="850"/>
    </location>
</feature>
<dbReference type="Pfam" id="PF01433">
    <property type="entry name" value="Peptidase_M1"/>
    <property type="match status" value="1"/>
</dbReference>
<protein>
    <recommendedName>
        <fullName evidence="2">Peptidase M1 membrane alanine aminopeptidase domain-containing protein</fullName>
    </recommendedName>
</protein>
<name>A0A1M7J3E4_9BACT</name>
<dbReference type="GO" id="GO:0008237">
    <property type="term" value="F:metallopeptidase activity"/>
    <property type="evidence" value="ECO:0007669"/>
    <property type="project" value="InterPro"/>
</dbReference>
<sequence length="850" mass="94807">MNSIFPKLLTVACLLVCGSSYAQVRKDSSVSAREAFYAVNLPSANAQRTADGRPGPGYWQNRADYDIHVAFDTASRKLSGKVAITYRNNSPVALDYIWLTVMQNRFKPDSRVANTTPVSGTRFGVQEYTEGCHIHEIKGGNGKALTFETTDTYVKVLLPTPLAAGQQLKFTVDYDFILPVNGSDYMGVLSTPSGKVYQFSGMFPRVCVYDDLQGWNVFNAGYYVEPGNLNMYCTLPANVIMQGTGQLMNPEEVLPPAALKRYLSAWKSDTVINIITSYDIPIASTTSKRTWHFASENAGDGLWAVSSAFLWDAVKVDLPENRTSLAMALYPKESHLDWRGITADMKRILETYSSYLEPYPYNTCVNIAGGITGVGGPGVSVINYHQSFGSNSVWTKTNHELGHNWFNMMVSADSRHGWMCEGLNTYINLVNSEKLNGQPNFEYTAGLNYFSVIPPMPPLNTPAAAVTMKEMAMHMYMKPAMALMMLRNVVIGKARFDAAFNEFIRAWRFKHPGPNDFLRAMQSATGEDLSWWWNSWFLQDWRADVAITNVAYVKNNPANGVDITIENRDRMPVPVIVEVREFNGKVSRKILPVQVWLQNKVFEFHYPSTSAVTSVTIDPDGVVPDRRRENNRWKGTGATSVVPAGLTAVQVIDNYLAAIGGKQQLQQFTNAVISYASADSAAITFARQWSADSCRLSLQMNALHSELAALKVLPGKVALSRFGQQTDYNPADVKQLCLTAALIPELHFFDQDCKTTLLRERINVNGMDTYVVRVETPKGEPWLYYYAVDGGLKVMEQPAQHRPAQQLFYSNLEFSGYQSYNGIKWPASLLFGVPGDEPVTMQLKHISLIN</sequence>
<gene>
    <name evidence="3" type="ORF">SAMN05444266_108203</name>
</gene>
<feature type="domain" description="Peptidase M1 membrane alanine aminopeptidase" evidence="2">
    <location>
        <begin position="392"/>
        <end position="536"/>
    </location>
</feature>
<dbReference type="SUPFAM" id="SSF55486">
    <property type="entry name" value="Metalloproteases ('zincins'), catalytic domain"/>
    <property type="match status" value="1"/>
</dbReference>
<evidence type="ECO:0000313" key="3">
    <source>
        <dbReference type="EMBL" id="SHM47413.1"/>
    </source>
</evidence>
<accession>A0A1M7J3E4</accession>
<keyword evidence="1" id="KW-0732">Signal</keyword>
<dbReference type="AlphaFoldDB" id="A0A1M7J3E4"/>
<dbReference type="Proteomes" id="UP000184420">
    <property type="component" value="Unassembled WGS sequence"/>
</dbReference>
<organism evidence="3 4">
    <name type="scientific">Chitinophaga jiangningensis</name>
    <dbReference type="NCBI Taxonomy" id="1419482"/>
    <lineage>
        <taxon>Bacteria</taxon>
        <taxon>Pseudomonadati</taxon>
        <taxon>Bacteroidota</taxon>
        <taxon>Chitinophagia</taxon>
        <taxon>Chitinophagales</taxon>
        <taxon>Chitinophagaceae</taxon>
        <taxon>Chitinophaga</taxon>
    </lineage>
</organism>
<dbReference type="RefSeq" id="WP_073085111.1">
    <property type="nucleotide sequence ID" value="NZ_FRBL01000008.1"/>
</dbReference>
<reference evidence="3 4" key="1">
    <citation type="submission" date="2016-11" db="EMBL/GenBank/DDBJ databases">
        <authorList>
            <person name="Jaros S."/>
            <person name="Januszkiewicz K."/>
            <person name="Wedrychowicz H."/>
        </authorList>
    </citation>
    <scope>NUCLEOTIDE SEQUENCE [LARGE SCALE GENOMIC DNA]</scope>
    <source>
        <strain evidence="3 4">DSM 27406</strain>
    </source>
</reference>
<evidence type="ECO:0000313" key="4">
    <source>
        <dbReference type="Proteomes" id="UP000184420"/>
    </source>
</evidence>
<dbReference type="InterPro" id="IPR027268">
    <property type="entry name" value="Peptidase_M4/M1_CTD_sf"/>
</dbReference>
<proteinExistence type="predicted"/>
<dbReference type="STRING" id="1419482.SAMN05444266_108203"/>
<keyword evidence="4" id="KW-1185">Reference proteome</keyword>
<dbReference type="InterPro" id="IPR014782">
    <property type="entry name" value="Peptidase_M1_dom"/>
</dbReference>
<feature type="signal peptide" evidence="1">
    <location>
        <begin position="1"/>
        <end position="22"/>
    </location>
</feature>
<dbReference type="Gene3D" id="1.10.390.10">
    <property type="entry name" value="Neutral Protease Domain 2"/>
    <property type="match status" value="1"/>
</dbReference>
<dbReference type="GO" id="GO:0008270">
    <property type="term" value="F:zinc ion binding"/>
    <property type="evidence" value="ECO:0007669"/>
    <property type="project" value="InterPro"/>
</dbReference>
<evidence type="ECO:0000256" key="1">
    <source>
        <dbReference type="SAM" id="SignalP"/>
    </source>
</evidence>
<dbReference type="EMBL" id="FRBL01000008">
    <property type="protein sequence ID" value="SHM47413.1"/>
    <property type="molecule type" value="Genomic_DNA"/>
</dbReference>